<keyword evidence="2 7" id="KW-0812">Transmembrane</keyword>
<evidence type="ECO:0000313" key="10">
    <source>
        <dbReference type="EMBL" id="KAB1204738.1"/>
    </source>
</evidence>
<feature type="transmembrane region" description="Helical" evidence="7">
    <location>
        <begin position="386"/>
        <end position="406"/>
    </location>
</feature>
<evidence type="ECO:0000256" key="3">
    <source>
        <dbReference type="ARBA" id="ARBA00022989"/>
    </source>
</evidence>
<feature type="transmembrane region" description="Helical" evidence="7">
    <location>
        <begin position="310"/>
        <end position="339"/>
    </location>
</feature>
<gene>
    <name evidence="10" type="ORF">CJ030_MR8G027415</name>
</gene>
<keyword evidence="4 7" id="KW-0472">Membrane</keyword>
<sequence length="517" mass="56715">MTNLLALCLVLTSLAAAGVWTPTPEKQKQGEDVIVKEGHRTVVVEYEQDGQPNTIVSISPEQHRAPYKPEFSTQAEGGIPSSASGMVEKAKEKIKEASSSLPNLGQGVSQSSEESERESHASPKELICDALGKCKHKIASAMGKTKEIVSETAQEAIDKTKEKAHEAEEEAKLTAREVISKPKEKAQELGDAAAHAFGKAKETLSRKAQEVEEYAKESVEDAMVKVKDAKDTGKKIGEHIAMNVSEKVEMAKEEVAEKTKETKETAERAAEKLKKQSKMGMSGILERGRDVGYDAVKYAKSPEAMRSLMFVLNLLGLATAYGMCVWVTFISSYILAAAMPRHQFGIVQSKIYPVYFSAMAASIGATLVGLVLGNTRRPVHSRKAEILQAYFLLSSLLMVLVNMLYLEPRATKVMFERFKVEKEEGRGREELTAEPSRASEPKPDAEPAASITTSAPTAAPAEPPLGGAEQEVLRIRIVRLNDRLKKLSIYSSLLNILTLMTLSWHLVYLSQRLHLMC</sequence>
<keyword evidence="8" id="KW-0732">Signal</keyword>
<dbReference type="PANTHER" id="PTHR47652">
    <property type="entry name" value="MITOCHONDRIAL IMPORT INNER MEMBRANE TRANSLOCASE SUBUNIT TIM44"/>
    <property type="match status" value="1"/>
</dbReference>
<dbReference type="Proteomes" id="UP000516437">
    <property type="component" value="Chromosome 8"/>
</dbReference>
<comment type="subcellular location">
    <subcellularLocation>
        <location evidence="1">Membrane</location>
    </subcellularLocation>
</comment>
<dbReference type="Pfam" id="PF13664">
    <property type="entry name" value="DUF4149"/>
    <property type="match status" value="1"/>
</dbReference>
<feature type="transmembrane region" description="Helical" evidence="7">
    <location>
        <begin position="487"/>
        <end position="507"/>
    </location>
</feature>
<evidence type="ECO:0000256" key="5">
    <source>
        <dbReference type="SAM" id="Coils"/>
    </source>
</evidence>
<keyword evidence="3 7" id="KW-1133">Transmembrane helix</keyword>
<dbReference type="GO" id="GO:0016020">
    <property type="term" value="C:membrane"/>
    <property type="evidence" value="ECO:0007669"/>
    <property type="project" value="UniProtKB-SubCell"/>
</dbReference>
<dbReference type="PANTHER" id="PTHR47652:SF3">
    <property type="entry name" value="MITOCHONDRIAL IMPORT INNER MEMBRANE TRANSLOCASE SUBUNIT TIM44"/>
    <property type="match status" value="1"/>
</dbReference>
<dbReference type="InterPro" id="IPR025423">
    <property type="entry name" value="TMEM205-like"/>
</dbReference>
<dbReference type="AlphaFoldDB" id="A0A6A1UY45"/>
<feature type="domain" description="TMEM205-like" evidence="9">
    <location>
        <begin position="315"/>
        <end position="418"/>
    </location>
</feature>
<organism evidence="10 11">
    <name type="scientific">Morella rubra</name>
    <name type="common">Chinese bayberry</name>
    <dbReference type="NCBI Taxonomy" id="262757"/>
    <lineage>
        <taxon>Eukaryota</taxon>
        <taxon>Viridiplantae</taxon>
        <taxon>Streptophyta</taxon>
        <taxon>Embryophyta</taxon>
        <taxon>Tracheophyta</taxon>
        <taxon>Spermatophyta</taxon>
        <taxon>Magnoliopsida</taxon>
        <taxon>eudicotyledons</taxon>
        <taxon>Gunneridae</taxon>
        <taxon>Pentapetalae</taxon>
        <taxon>rosids</taxon>
        <taxon>fabids</taxon>
        <taxon>Fagales</taxon>
        <taxon>Myricaceae</taxon>
        <taxon>Morella</taxon>
    </lineage>
</organism>
<feature type="transmembrane region" description="Helical" evidence="7">
    <location>
        <begin position="351"/>
        <end position="374"/>
    </location>
</feature>
<evidence type="ECO:0000256" key="6">
    <source>
        <dbReference type="SAM" id="MobiDB-lite"/>
    </source>
</evidence>
<feature type="region of interest" description="Disordered" evidence="6">
    <location>
        <begin position="71"/>
        <end position="123"/>
    </location>
</feature>
<comment type="caution">
    <text evidence="10">The sequence shown here is derived from an EMBL/GenBank/DDBJ whole genome shotgun (WGS) entry which is preliminary data.</text>
</comment>
<feature type="region of interest" description="Disordered" evidence="6">
    <location>
        <begin position="426"/>
        <end position="465"/>
    </location>
</feature>
<evidence type="ECO:0000256" key="8">
    <source>
        <dbReference type="SAM" id="SignalP"/>
    </source>
</evidence>
<reference evidence="10 11" key="1">
    <citation type="journal article" date="2019" name="Plant Biotechnol. J.">
        <title>The red bayberry genome and genetic basis of sex determination.</title>
        <authorList>
            <person name="Jia H.M."/>
            <person name="Jia H.J."/>
            <person name="Cai Q.L."/>
            <person name="Wang Y."/>
            <person name="Zhao H.B."/>
            <person name="Yang W.F."/>
            <person name="Wang G.Y."/>
            <person name="Li Y.H."/>
            <person name="Zhan D.L."/>
            <person name="Shen Y.T."/>
            <person name="Niu Q.F."/>
            <person name="Chang L."/>
            <person name="Qiu J."/>
            <person name="Zhao L."/>
            <person name="Xie H.B."/>
            <person name="Fu W.Y."/>
            <person name="Jin J."/>
            <person name="Li X.W."/>
            <person name="Jiao Y."/>
            <person name="Zhou C.C."/>
            <person name="Tu T."/>
            <person name="Chai C.Y."/>
            <person name="Gao J.L."/>
            <person name="Fan L.J."/>
            <person name="van de Weg E."/>
            <person name="Wang J.Y."/>
            <person name="Gao Z.S."/>
        </authorList>
    </citation>
    <scope>NUCLEOTIDE SEQUENCE [LARGE SCALE GENOMIC DNA]</scope>
    <source>
        <tissue evidence="10">Leaves</tissue>
    </source>
</reference>
<name>A0A6A1UY45_9ROSI</name>
<feature type="coiled-coil region" evidence="5">
    <location>
        <begin position="150"/>
        <end position="177"/>
    </location>
</feature>
<evidence type="ECO:0000259" key="9">
    <source>
        <dbReference type="Pfam" id="PF13664"/>
    </source>
</evidence>
<evidence type="ECO:0000256" key="4">
    <source>
        <dbReference type="ARBA" id="ARBA00023136"/>
    </source>
</evidence>
<proteinExistence type="predicted"/>
<evidence type="ECO:0000256" key="1">
    <source>
        <dbReference type="ARBA" id="ARBA00004370"/>
    </source>
</evidence>
<keyword evidence="11" id="KW-1185">Reference proteome</keyword>
<evidence type="ECO:0000256" key="2">
    <source>
        <dbReference type="ARBA" id="ARBA00022692"/>
    </source>
</evidence>
<accession>A0A6A1UY45</accession>
<protein>
    <recommendedName>
        <fullName evidence="9">TMEM205-like domain-containing protein</fullName>
    </recommendedName>
</protein>
<keyword evidence="5" id="KW-0175">Coiled coil</keyword>
<feature type="signal peptide" evidence="8">
    <location>
        <begin position="1"/>
        <end position="17"/>
    </location>
</feature>
<evidence type="ECO:0000256" key="7">
    <source>
        <dbReference type="SAM" id="Phobius"/>
    </source>
</evidence>
<feature type="compositionally biased region" description="Basic and acidic residues" evidence="6">
    <location>
        <begin position="426"/>
        <end position="445"/>
    </location>
</feature>
<dbReference type="OrthoDB" id="1641132at2759"/>
<feature type="compositionally biased region" description="Low complexity" evidence="6">
    <location>
        <begin position="446"/>
        <end position="460"/>
    </location>
</feature>
<evidence type="ECO:0000313" key="11">
    <source>
        <dbReference type="Proteomes" id="UP000516437"/>
    </source>
</evidence>
<feature type="chain" id="PRO_5025415109" description="TMEM205-like domain-containing protein" evidence="8">
    <location>
        <begin position="18"/>
        <end position="517"/>
    </location>
</feature>
<feature type="coiled-coil region" evidence="5">
    <location>
        <begin position="241"/>
        <end position="276"/>
    </location>
</feature>
<dbReference type="EMBL" id="RXIC02000026">
    <property type="protein sequence ID" value="KAB1204738.1"/>
    <property type="molecule type" value="Genomic_DNA"/>
</dbReference>